<comment type="caution">
    <text evidence="1">The sequence shown here is derived from an EMBL/GenBank/DDBJ whole genome shotgun (WGS) entry which is preliminary data.</text>
</comment>
<evidence type="ECO:0000313" key="2">
    <source>
        <dbReference type="Proteomes" id="UP000499080"/>
    </source>
</evidence>
<accession>A0A4Y2MUN8</accession>
<dbReference type="Proteomes" id="UP000499080">
    <property type="component" value="Unassembled WGS sequence"/>
</dbReference>
<gene>
    <name evidence="1" type="ORF">AVEN_207905_1</name>
</gene>
<organism evidence="1 2">
    <name type="scientific">Araneus ventricosus</name>
    <name type="common">Orbweaver spider</name>
    <name type="synonym">Epeira ventricosa</name>
    <dbReference type="NCBI Taxonomy" id="182803"/>
    <lineage>
        <taxon>Eukaryota</taxon>
        <taxon>Metazoa</taxon>
        <taxon>Ecdysozoa</taxon>
        <taxon>Arthropoda</taxon>
        <taxon>Chelicerata</taxon>
        <taxon>Arachnida</taxon>
        <taxon>Araneae</taxon>
        <taxon>Araneomorphae</taxon>
        <taxon>Entelegynae</taxon>
        <taxon>Araneoidea</taxon>
        <taxon>Araneidae</taxon>
        <taxon>Araneus</taxon>
    </lineage>
</organism>
<sequence>GHGNHRELSGVRSGDHDDLATALLGHHDLYEELASEEGKHLFSSD</sequence>
<proteinExistence type="predicted"/>
<name>A0A4Y2MUN8_ARAVE</name>
<protein>
    <submittedName>
        <fullName evidence="1">Uncharacterized protein</fullName>
    </submittedName>
</protein>
<keyword evidence="2" id="KW-1185">Reference proteome</keyword>
<reference evidence="1 2" key="1">
    <citation type="journal article" date="2019" name="Sci. Rep.">
        <title>Orb-weaving spider Araneus ventricosus genome elucidates the spidroin gene catalogue.</title>
        <authorList>
            <person name="Kono N."/>
            <person name="Nakamura H."/>
            <person name="Ohtoshi R."/>
            <person name="Moran D.A.P."/>
            <person name="Shinohara A."/>
            <person name="Yoshida Y."/>
            <person name="Fujiwara M."/>
            <person name="Mori M."/>
            <person name="Tomita M."/>
            <person name="Arakawa K."/>
        </authorList>
    </citation>
    <scope>NUCLEOTIDE SEQUENCE [LARGE SCALE GENOMIC DNA]</scope>
</reference>
<dbReference type="AlphaFoldDB" id="A0A4Y2MUN8"/>
<dbReference type="EMBL" id="BGPR01283883">
    <property type="protein sequence ID" value="GBN30423.1"/>
    <property type="molecule type" value="Genomic_DNA"/>
</dbReference>
<feature type="non-terminal residue" evidence="1">
    <location>
        <position position="1"/>
    </location>
</feature>
<evidence type="ECO:0000313" key="1">
    <source>
        <dbReference type="EMBL" id="GBN30423.1"/>
    </source>
</evidence>